<sequence length="317" mass="34768">MKPDLEVVQIGQAESFKAWEHGYPYHTVRWHFHPEYELHHVVHTDGQFFVGDFIGAYGPGQLVLTGPNLPHNWVSDLPAGRAVPLRSRVLQFTERFIHDTTALLPELAALQPLLQLSRRGVLFTAHTTRQVALLLAELVAAGGLRRIELFMSIVGALSRDAGAAPLASEAYHPDPSGFMATGINEALAHIRAHLTEDFNETDLAGISRLSPSGFSRSFRRHTGMGLAQYVNRLRINLACQLMMSEPSMPITDICFAAGFRNISNFNRQFLRQKGLNPSHFRALLAGRTAEAVADRAADPRADAPPTPPAVAAEAMAA</sequence>
<dbReference type="PROSITE" id="PS00041">
    <property type="entry name" value="HTH_ARAC_FAMILY_1"/>
    <property type="match status" value="1"/>
</dbReference>
<keyword evidence="3" id="KW-0010">Activator</keyword>
<dbReference type="PROSITE" id="PS01124">
    <property type="entry name" value="HTH_ARAC_FAMILY_2"/>
    <property type="match status" value="1"/>
</dbReference>
<evidence type="ECO:0000259" key="6">
    <source>
        <dbReference type="PROSITE" id="PS01124"/>
    </source>
</evidence>
<evidence type="ECO:0000313" key="8">
    <source>
        <dbReference type="Proteomes" id="UP001368500"/>
    </source>
</evidence>
<dbReference type="Pfam" id="PF02311">
    <property type="entry name" value="AraC_binding"/>
    <property type="match status" value="1"/>
</dbReference>
<dbReference type="RefSeq" id="WP_341373945.1">
    <property type="nucleotide sequence ID" value="NZ_JBBUTF010000007.1"/>
</dbReference>
<organism evidence="7 8">
    <name type="scientific">Pseudaquabacterium rugosum</name>
    <dbReference type="NCBI Taxonomy" id="2984194"/>
    <lineage>
        <taxon>Bacteria</taxon>
        <taxon>Pseudomonadati</taxon>
        <taxon>Pseudomonadota</taxon>
        <taxon>Betaproteobacteria</taxon>
        <taxon>Burkholderiales</taxon>
        <taxon>Sphaerotilaceae</taxon>
        <taxon>Pseudaquabacterium</taxon>
    </lineage>
</organism>
<gene>
    <name evidence="7" type="ORF">AACH11_09345</name>
</gene>
<evidence type="ECO:0000256" key="1">
    <source>
        <dbReference type="ARBA" id="ARBA00023015"/>
    </source>
</evidence>
<dbReference type="SUPFAM" id="SSF46689">
    <property type="entry name" value="Homeodomain-like"/>
    <property type="match status" value="2"/>
</dbReference>
<dbReference type="InterPro" id="IPR050204">
    <property type="entry name" value="AraC_XylS_family_regulators"/>
</dbReference>
<dbReference type="SMART" id="SM00342">
    <property type="entry name" value="HTH_ARAC"/>
    <property type="match status" value="1"/>
</dbReference>
<protein>
    <submittedName>
        <fullName evidence="7">Helix-turn-helix domain-containing protein</fullName>
    </submittedName>
</protein>
<name>A0ABU9BAY9_9BURK</name>
<dbReference type="Gene3D" id="1.10.10.60">
    <property type="entry name" value="Homeodomain-like"/>
    <property type="match status" value="2"/>
</dbReference>
<evidence type="ECO:0000256" key="3">
    <source>
        <dbReference type="ARBA" id="ARBA00023159"/>
    </source>
</evidence>
<evidence type="ECO:0000256" key="2">
    <source>
        <dbReference type="ARBA" id="ARBA00023125"/>
    </source>
</evidence>
<dbReference type="PANTHER" id="PTHR46796">
    <property type="entry name" value="HTH-TYPE TRANSCRIPTIONAL ACTIVATOR RHAS-RELATED"/>
    <property type="match status" value="1"/>
</dbReference>
<feature type="domain" description="HTH araC/xylS-type" evidence="6">
    <location>
        <begin position="184"/>
        <end position="283"/>
    </location>
</feature>
<keyword evidence="8" id="KW-1185">Reference proteome</keyword>
<proteinExistence type="predicted"/>
<dbReference type="SUPFAM" id="SSF51215">
    <property type="entry name" value="Regulatory protein AraC"/>
    <property type="match status" value="1"/>
</dbReference>
<feature type="region of interest" description="Disordered" evidence="5">
    <location>
        <begin position="294"/>
        <end position="317"/>
    </location>
</feature>
<dbReference type="InterPro" id="IPR018060">
    <property type="entry name" value="HTH_AraC"/>
</dbReference>
<keyword evidence="4" id="KW-0804">Transcription</keyword>
<dbReference type="Pfam" id="PF12833">
    <property type="entry name" value="HTH_18"/>
    <property type="match status" value="1"/>
</dbReference>
<dbReference type="InterPro" id="IPR018062">
    <property type="entry name" value="HTH_AraC-typ_CS"/>
</dbReference>
<dbReference type="InterPro" id="IPR003313">
    <property type="entry name" value="AraC-bd"/>
</dbReference>
<keyword evidence="2" id="KW-0238">DNA-binding</keyword>
<keyword evidence="1" id="KW-0805">Transcription regulation</keyword>
<evidence type="ECO:0000313" key="7">
    <source>
        <dbReference type="EMBL" id="MEK8026162.1"/>
    </source>
</evidence>
<dbReference type="InterPro" id="IPR009057">
    <property type="entry name" value="Homeodomain-like_sf"/>
</dbReference>
<evidence type="ECO:0000256" key="4">
    <source>
        <dbReference type="ARBA" id="ARBA00023163"/>
    </source>
</evidence>
<dbReference type="CDD" id="cd06976">
    <property type="entry name" value="cupin_MtlR-like_N"/>
    <property type="match status" value="1"/>
</dbReference>
<dbReference type="EMBL" id="JBBUTF010000007">
    <property type="protein sequence ID" value="MEK8026162.1"/>
    <property type="molecule type" value="Genomic_DNA"/>
</dbReference>
<dbReference type="InterPro" id="IPR037923">
    <property type="entry name" value="HTH-like"/>
</dbReference>
<dbReference type="Proteomes" id="UP001368500">
    <property type="component" value="Unassembled WGS sequence"/>
</dbReference>
<reference evidence="7 8" key="1">
    <citation type="submission" date="2024-04" db="EMBL/GenBank/DDBJ databases">
        <title>Novel species of the genus Ideonella isolated from streams.</title>
        <authorList>
            <person name="Lu H."/>
        </authorList>
    </citation>
    <scope>NUCLEOTIDE SEQUENCE [LARGE SCALE GENOMIC DNA]</scope>
    <source>
        <strain evidence="7 8">BYS139W</strain>
    </source>
</reference>
<comment type="caution">
    <text evidence="7">The sequence shown here is derived from an EMBL/GenBank/DDBJ whole genome shotgun (WGS) entry which is preliminary data.</text>
</comment>
<evidence type="ECO:0000256" key="5">
    <source>
        <dbReference type="SAM" id="MobiDB-lite"/>
    </source>
</evidence>
<accession>A0ABU9BAY9</accession>